<protein>
    <recommendedName>
        <fullName evidence="3">Lipoprotein</fullName>
    </recommendedName>
</protein>
<proteinExistence type="predicted"/>
<dbReference type="EMBL" id="BJYJ01000014">
    <property type="protein sequence ID" value="GEN76820.1"/>
    <property type="molecule type" value="Genomic_DNA"/>
</dbReference>
<dbReference type="RefSeq" id="WP_146941992.1">
    <property type="nucleotide sequence ID" value="NZ_BJYJ01000014.1"/>
</dbReference>
<comment type="caution">
    <text evidence="1">The sequence shown here is derived from an EMBL/GenBank/DDBJ whole genome shotgun (WGS) entry which is preliminary data.</text>
</comment>
<reference evidence="1 2" key="1">
    <citation type="submission" date="2019-07" db="EMBL/GenBank/DDBJ databases">
        <title>Whole genome shotgun sequence of Chryseobacterium hagamense NBRC 105253.</title>
        <authorList>
            <person name="Hosoyama A."/>
            <person name="Uohara A."/>
            <person name="Ohji S."/>
            <person name="Ichikawa N."/>
        </authorList>
    </citation>
    <scope>NUCLEOTIDE SEQUENCE [LARGE SCALE GENOMIC DNA]</scope>
    <source>
        <strain evidence="1 2">NBRC 105253</strain>
    </source>
</reference>
<evidence type="ECO:0000313" key="2">
    <source>
        <dbReference type="Proteomes" id="UP000321863"/>
    </source>
</evidence>
<name>A0A511YNR1_9FLAO</name>
<gene>
    <name evidence="1" type="ORF">CHA01nite_25600</name>
</gene>
<evidence type="ECO:0008006" key="3">
    <source>
        <dbReference type="Google" id="ProtNLM"/>
    </source>
</evidence>
<sequence>MKNFLTAIAVASVLVSCSKKETTPSSEKADSTKIVDSINAARTKINDSIRSKNHFKDFSGTHQFTHNSIKNPGSVHFEKIKGEADHYNIKGDIRSGKSYVHINGFMAVVSDRHMNFTGNISESVAESENGKLYVRQGTKTFMSKDGGKTYRLQDMVNGSGFVEYIDIHF</sequence>
<accession>A0A511YNR1</accession>
<dbReference type="AlphaFoldDB" id="A0A511YNR1"/>
<dbReference type="PROSITE" id="PS51257">
    <property type="entry name" value="PROKAR_LIPOPROTEIN"/>
    <property type="match status" value="1"/>
</dbReference>
<dbReference type="Proteomes" id="UP000321863">
    <property type="component" value="Unassembled WGS sequence"/>
</dbReference>
<evidence type="ECO:0000313" key="1">
    <source>
        <dbReference type="EMBL" id="GEN76820.1"/>
    </source>
</evidence>
<dbReference type="OrthoDB" id="1254942at2"/>
<organism evidence="1 2">
    <name type="scientific">Chryseobacterium hagamense</name>
    <dbReference type="NCBI Taxonomy" id="395935"/>
    <lineage>
        <taxon>Bacteria</taxon>
        <taxon>Pseudomonadati</taxon>
        <taxon>Bacteroidota</taxon>
        <taxon>Flavobacteriia</taxon>
        <taxon>Flavobacteriales</taxon>
        <taxon>Weeksellaceae</taxon>
        <taxon>Chryseobacterium group</taxon>
        <taxon>Chryseobacterium</taxon>
    </lineage>
</organism>
<keyword evidence="2" id="KW-1185">Reference proteome</keyword>